<keyword evidence="2" id="KW-1185">Reference proteome</keyword>
<dbReference type="OrthoDB" id="2429444at2759"/>
<dbReference type="Gene3D" id="3.80.10.10">
    <property type="entry name" value="Ribonuclease Inhibitor"/>
    <property type="match status" value="1"/>
</dbReference>
<sequence length="1099" mass="125913">MKPATTRFFDVPELVAHLTKYLDHPGITKLMRTSRRMHDLCIPAQYRQIQPGRFFYDRTTDSIQSLAKNVHRVREMLIWRHGIVYYTNCVIAFLDLLATQHAITTTVNSQPALSRPAWLAPPDFHICKVVPIPPMTMLTKLNFFFGQQGEFEECPYYLPSYRDPKAIITQLCWLVSSNPHLLDLKLQGFIIKDDRDVRLLTRAISGLQRLQSLYVFFYQWEDWAGPWTSNVGIDLFFACPPTLRTWTVMTSELYEDDIDVFTDEYIQLPPGTLQSWERSDEESELTAATRRRQEPLLNLKTLTLGALGEETTEKDLRLVFQHCPNITTLDMPPLPFRTSDIRRLAQDIAQYCTKLSDLTFHSFGDGAGVAGELLTLILEALSPQQVTRFNCDHLPLFSVQGLGSGIKAGFIFRRHSSTLHTISLSGCQNIDSRAIQSILVGCALTELRSLDLRALFFDPEEADREITERYWETTFPGLLSLKNETTGRPGYLQLLDGLTKLTLLDGSVSATTEEAKATIGMMEVPTTTRFFETPELVAHVTHYVDYKKIAKLMRTSRRMHTLCTPAHYFNIMTDFELGRNPNVLRTPSLAQALARNVHHVRHLNLRRLSSYWDPKAIITQVCWIMDLNPHLQNLELCKVDIKDQRDICILATSLLKLKGLQRCILEFYHWEMRTLAQGLGRAIFFSCRSSLQHLTISSMDDDYSCYADLAENYNISTGDPVGLEEERRRMWSDYLAGARESFATIDRSFSRISRSLRHLGEGFFKDVGALSESYGPLNPPLRRVRQPEQFAQEIVRCCPKLRDLTNSGFYDKNVPVQELLVRTMRALPPQQLRTFHNDGIGSFAIRDLNNAGGLFRRHSTTLQNVTLTCCRNFDSKAIQLVLVECGALEELYVQWASDSLFSINLEDAVEFPWASTRMRTSHLAIAIPDEPFHHLANDSVLFYNRPSPTSLSETETQQLTSLEALYRQIGELTELCTLKLLAIFFGPQGNRPKAEFFNVDTNPFPGMLNLESRRTSRPSYLHHLGGLTKLETLTVSVRATTPETKVTIGMMKVAWMDHHWPALQKIRFFNKKEKIIDPFLWLRQQREMGKVPKLNLCRW</sequence>
<dbReference type="GO" id="GO:0031146">
    <property type="term" value="P:SCF-dependent proteasomal ubiquitin-dependent protein catabolic process"/>
    <property type="evidence" value="ECO:0007669"/>
    <property type="project" value="TreeGrafter"/>
</dbReference>
<evidence type="ECO:0008006" key="3">
    <source>
        <dbReference type="Google" id="ProtNLM"/>
    </source>
</evidence>
<evidence type="ECO:0000313" key="2">
    <source>
        <dbReference type="Proteomes" id="UP000748756"/>
    </source>
</evidence>
<dbReference type="EMBL" id="JAAAUQ010000022">
    <property type="protein sequence ID" value="KAF9156502.1"/>
    <property type="molecule type" value="Genomic_DNA"/>
</dbReference>
<comment type="caution">
    <text evidence="1">The sequence shown here is derived from an EMBL/GenBank/DDBJ whole genome shotgun (WGS) entry which is preliminary data.</text>
</comment>
<reference evidence="1" key="1">
    <citation type="journal article" date="2020" name="Fungal Divers.">
        <title>Resolving the Mortierellaceae phylogeny through synthesis of multi-gene phylogenetics and phylogenomics.</title>
        <authorList>
            <person name="Vandepol N."/>
            <person name="Liber J."/>
            <person name="Desiro A."/>
            <person name="Na H."/>
            <person name="Kennedy M."/>
            <person name="Barry K."/>
            <person name="Grigoriev I.V."/>
            <person name="Miller A.N."/>
            <person name="O'Donnell K."/>
            <person name="Stajich J.E."/>
            <person name="Bonito G."/>
        </authorList>
    </citation>
    <scope>NUCLEOTIDE SEQUENCE</scope>
    <source>
        <strain evidence="1">NRRL 6426</strain>
    </source>
</reference>
<dbReference type="InterPro" id="IPR032675">
    <property type="entry name" value="LRR_dom_sf"/>
</dbReference>
<dbReference type="AlphaFoldDB" id="A0A9P5VFH7"/>
<accession>A0A9P5VFH7</accession>
<proteinExistence type="predicted"/>
<evidence type="ECO:0000313" key="1">
    <source>
        <dbReference type="EMBL" id="KAF9156502.1"/>
    </source>
</evidence>
<dbReference type="PANTHER" id="PTHR13318">
    <property type="entry name" value="PARTNER OF PAIRED, ISOFORM B-RELATED"/>
    <property type="match status" value="1"/>
</dbReference>
<dbReference type="Proteomes" id="UP000748756">
    <property type="component" value="Unassembled WGS sequence"/>
</dbReference>
<organism evidence="1 2">
    <name type="scientific">Linnemannia schmuckeri</name>
    <dbReference type="NCBI Taxonomy" id="64567"/>
    <lineage>
        <taxon>Eukaryota</taxon>
        <taxon>Fungi</taxon>
        <taxon>Fungi incertae sedis</taxon>
        <taxon>Mucoromycota</taxon>
        <taxon>Mortierellomycotina</taxon>
        <taxon>Mortierellomycetes</taxon>
        <taxon>Mortierellales</taxon>
        <taxon>Mortierellaceae</taxon>
        <taxon>Linnemannia</taxon>
    </lineage>
</organism>
<dbReference type="GO" id="GO:0019005">
    <property type="term" value="C:SCF ubiquitin ligase complex"/>
    <property type="evidence" value="ECO:0007669"/>
    <property type="project" value="TreeGrafter"/>
</dbReference>
<gene>
    <name evidence="1" type="ORF">BG015_004714</name>
</gene>
<protein>
    <recommendedName>
        <fullName evidence="3">F-box domain-containing protein</fullName>
    </recommendedName>
</protein>
<dbReference type="SUPFAM" id="SSF52047">
    <property type="entry name" value="RNI-like"/>
    <property type="match status" value="1"/>
</dbReference>
<name>A0A9P5VFH7_9FUNG</name>